<dbReference type="GeneID" id="108876891"/>
<feature type="compositionally biased region" description="Basic and acidic residues" evidence="1">
    <location>
        <begin position="143"/>
        <end position="178"/>
    </location>
</feature>
<feature type="chain" id="PRO_5042566187" evidence="2">
    <location>
        <begin position="20"/>
        <end position="178"/>
    </location>
</feature>
<feature type="compositionally biased region" description="Acidic residues" evidence="1">
    <location>
        <begin position="72"/>
        <end position="99"/>
    </location>
</feature>
<proteinExistence type="predicted"/>
<name>A0AAJ7PG02_LATCA</name>
<evidence type="ECO:0000313" key="4">
    <source>
        <dbReference type="RefSeq" id="XP_018522202.1"/>
    </source>
</evidence>
<gene>
    <name evidence="4" type="primary">srgn</name>
</gene>
<keyword evidence="2" id="KW-0732">Signal</keyword>
<evidence type="ECO:0000313" key="3">
    <source>
        <dbReference type="Proteomes" id="UP000694890"/>
    </source>
</evidence>
<evidence type="ECO:0000256" key="2">
    <source>
        <dbReference type="SAM" id="SignalP"/>
    </source>
</evidence>
<dbReference type="CTD" id="5552"/>
<feature type="region of interest" description="Disordered" evidence="1">
    <location>
        <begin position="72"/>
        <end position="110"/>
    </location>
</feature>
<protein>
    <submittedName>
        <fullName evidence="4">Serglycin</fullName>
    </submittedName>
</protein>
<evidence type="ECO:0000256" key="1">
    <source>
        <dbReference type="SAM" id="MobiDB-lite"/>
    </source>
</evidence>
<organism evidence="3 4">
    <name type="scientific">Lates calcarifer</name>
    <name type="common">Barramundi</name>
    <name type="synonym">Holocentrus calcarifer</name>
    <dbReference type="NCBI Taxonomy" id="8187"/>
    <lineage>
        <taxon>Eukaryota</taxon>
        <taxon>Metazoa</taxon>
        <taxon>Chordata</taxon>
        <taxon>Craniata</taxon>
        <taxon>Vertebrata</taxon>
        <taxon>Euteleostomi</taxon>
        <taxon>Actinopterygii</taxon>
        <taxon>Neopterygii</taxon>
        <taxon>Teleostei</taxon>
        <taxon>Neoteleostei</taxon>
        <taxon>Acanthomorphata</taxon>
        <taxon>Carangaria</taxon>
        <taxon>Carangaria incertae sedis</taxon>
        <taxon>Centropomidae</taxon>
        <taxon>Lates</taxon>
    </lineage>
</organism>
<dbReference type="RefSeq" id="XP_018522202.1">
    <property type="nucleotide sequence ID" value="XM_018666686.2"/>
</dbReference>
<reference evidence="4" key="1">
    <citation type="submission" date="2025-08" db="UniProtKB">
        <authorList>
            <consortium name="RefSeq"/>
        </authorList>
    </citation>
    <scope>IDENTIFICATION</scope>
    <source>
        <tissue evidence="4">Brain</tissue>
    </source>
</reference>
<feature type="signal peptide" evidence="2">
    <location>
        <begin position="1"/>
        <end position="19"/>
    </location>
</feature>
<dbReference type="Proteomes" id="UP000694890">
    <property type="component" value="Linkage group LG2"/>
</dbReference>
<feature type="compositionally biased region" description="Polar residues" evidence="1">
    <location>
        <begin position="128"/>
        <end position="142"/>
    </location>
</feature>
<dbReference type="AlphaFoldDB" id="A0AAJ7PG02"/>
<accession>A0AAJ7PG02</accession>
<sequence length="178" mass="19595">MKLILLLAVACLALHNGKGAPRTAVYKFVRCNPEGGKANCVTQQSAEMEWSPDLPAKLPASTAQYLEAEPVEDENLQGGEEEEEQMDEEYTEMISEEGESPVTFSYEEGSGGYEGSAFDVLMADRSATAESETGSGESWTVTDNDKGEDMWQSRHKRSLADEAKPAEQELRDDHLLQL</sequence>
<feature type="region of interest" description="Disordered" evidence="1">
    <location>
        <begin position="124"/>
        <end position="178"/>
    </location>
</feature>
<dbReference type="KEGG" id="lcf:108876891"/>